<organism evidence="1 2">
    <name type="scientific">Flavobacterium crocinum</name>
    <dbReference type="NCBI Taxonomy" id="2183896"/>
    <lineage>
        <taxon>Bacteria</taxon>
        <taxon>Pseudomonadati</taxon>
        <taxon>Bacteroidota</taxon>
        <taxon>Flavobacteriia</taxon>
        <taxon>Flavobacteriales</taxon>
        <taxon>Flavobacteriaceae</taxon>
        <taxon>Flavobacterium</taxon>
    </lineage>
</organism>
<gene>
    <name evidence="1" type="ORF">HYN56_15305</name>
</gene>
<protein>
    <submittedName>
        <fullName evidence="1">Uncharacterized protein</fullName>
    </submittedName>
</protein>
<name>A0A2S1YN41_9FLAO</name>
<proteinExistence type="predicted"/>
<accession>A0A2S1YN41</accession>
<dbReference type="KEGG" id="fcr:HYN56_15305"/>
<keyword evidence="2" id="KW-1185">Reference proteome</keyword>
<evidence type="ECO:0000313" key="1">
    <source>
        <dbReference type="EMBL" id="AWK05530.1"/>
    </source>
</evidence>
<dbReference type="AlphaFoldDB" id="A0A2S1YN41"/>
<reference evidence="1 2" key="1">
    <citation type="submission" date="2018-05" db="EMBL/GenBank/DDBJ databases">
        <title>Genome sequencing of Flavobacterium sp. HYN0056.</title>
        <authorList>
            <person name="Yi H."/>
            <person name="Baek C."/>
        </authorList>
    </citation>
    <scope>NUCLEOTIDE SEQUENCE [LARGE SCALE GENOMIC DNA]</scope>
    <source>
        <strain evidence="1 2">HYN0056</strain>
    </source>
</reference>
<sequence length="334" mass="35709">MSNNNPDTNAVLDLNNISGSTIQGLALPRVSLSSTDAATPLSAHIAGMMVYNTVANGSGDKQVVEGIYYNNGSNWVLISSSAFLPWSLTGNSNTNSLNFIGTTDNTDFVTRTNNIERLRVTTTGKLLINTAVTPSGGSNAKLIINNGTVAGGLMIKDATEGLGLMNEGKVFTSDANGIGKWTAPSLYLSNVLPTMEPNPKIFPSTMTSSWAYTNNKITLPPGKWLLNVNFLVSPFSWMGTNETNWLRGIFSDSSTTIAPSADVLSSSPYVSGISTALSHDYNLLGDLIIQNTSNVNKDYYFCIGNMTNNNVSTTNYISGISSSSYSYIIIQKIN</sequence>
<evidence type="ECO:0000313" key="2">
    <source>
        <dbReference type="Proteomes" id="UP000245250"/>
    </source>
</evidence>
<dbReference type="Proteomes" id="UP000245250">
    <property type="component" value="Chromosome"/>
</dbReference>
<dbReference type="EMBL" id="CP029255">
    <property type="protein sequence ID" value="AWK05530.1"/>
    <property type="molecule type" value="Genomic_DNA"/>
</dbReference>